<evidence type="ECO:0000256" key="2">
    <source>
        <dbReference type="ARBA" id="ARBA00022741"/>
    </source>
</evidence>
<sequence length="170" mass="19165">ISLKKIHLSRQTDRTRRLAHQEGCFVCIIISYCEGGDMAEAIKKANSINFSEEVGWSLLPQLDSLKLCKWLVQLLMALDYLHVNHILHRDVKYVILTLYMFDAGDFGLAKMLTSDDLASSIVGTTSYIFPELLADIPYGSKSDIWSFGCCVYEMAAHRPAFKAFMSSQSD</sequence>
<dbReference type="GO" id="GO:0005524">
    <property type="term" value="F:ATP binding"/>
    <property type="evidence" value="ECO:0007669"/>
    <property type="project" value="UniProtKB-KW"/>
</dbReference>
<name>A0A2Z6MQH0_TRISU</name>
<keyword evidence="4" id="KW-0067">ATP-binding</keyword>
<organism evidence="6 7">
    <name type="scientific">Trifolium subterraneum</name>
    <name type="common">Subterranean clover</name>
    <dbReference type="NCBI Taxonomy" id="3900"/>
    <lineage>
        <taxon>Eukaryota</taxon>
        <taxon>Viridiplantae</taxon>
        <taxon>Streptophyta</taxon>
        <taxon>Embryophyta</taxon>
        <taxon>Tracheophyta</taxon>
        <taxon>Spermatophyta</taxon>
        <taxon>Magnoliopsida</taxon>
        <taxon>eudicotyledons</taxon>
        <taxon>Gunneridae</taxon>
        <taxon>Pentapetalae</taxon>
        <taxon>rosids</taxon>
        <taxon>fabids</taxon>
        <taxon>Fabales</taxon>
        <taxon>Fabaceae</taxon>
        <taxon>Papilionoideae</taxon>
        <taxon>50 kb inversion clade</taxon>
        <taxon>NPAAA clade</taxon>
        <taxon>Hologalegina</taxon>
        <taxon>IRL clade</taxon>
        <taxon>Trifolieae</taxon>
        <taxon>Trifolium</taxon>
    </lineage>
</organism>
<dbReference type="InterPro" id="IPR050660">
    <property type="entry name" value="NEK_Ser/Thr_kinase"/>
</dbReference>
<gene>
    <name evidence="6" type="ORF">TSUD_259140</name>
</gene>
<dbReference type="EMBL" id="DF973568">
    <property type="protein sequence ID" value="GAU34834.1"/>
    <property type="molecule type" value="Genomic_DNA"/>
</dbReference>
<feature type="domain" description="Protein kinase" evidence="5">
    <location>
        <begin position="1"/>
        <end position="170"/>
    </location>
</feature>
<evidence type="ECO:0000313" key="6">
    <source>
        <dbReference type="EMBL" id="GAU34834.1"/>
    </source>
</evidence>
<evidence type="ECO:0000259" key="5">
    <source>
        <dbReference type="PROSITE" id="PS50011"/>
    </source>
</evidence>
<dbReference type="InterPro" id="IPR011009">
    <property type="entry name" value="Kinase-like_dom_sf"/>
</dbReference>
<dbReference type="GO" id="GO:0004674">
    <property type="term" value="F:protein serine/threonine kinase activity"/>
    <property type="evidence" value="ECO:0007669"/>
    <property type="project" value="TreeGrafter"/>
</dbReference>
<dbReference type="PROSITE" id="PS50011">
    <property type="entry name" value="PROTEIN_KINASE_DOM"/>
    <property type="match status" value="1"/>
</dbReference>
<reference evidence="7" key="1">
    <citation type="journal article" date="2017" name="Front. Plant Sci.">
        <title>Climate Clever Clovers: New Paradigm to Reduce the Environmental Footprint of Ruminants by Breeding Low Methanogenic Forages Utilizing Haplotype Variation.</title>
        <authorList>
            <person name="Kaur P."/>
            <person name="Appels R."/>
            <person name="Bayer P.E."/>
            <person name="Keeble-Gagnere G."/>
            <person name="Wang J."/>
            <person name="Hirakawa H."/>
            <person name="Shirasawa K."/>
            <person name="Vercoe P."/>
            <person name="Stefanova K."/>
            <person name="Durmic Z."/>
            <person name="Nichols P."/>
            <person name="Revell C."/>
            <person name="Isobe S.N."/>
            <person name="Edwards D."/>
            <person name="Erskine W."/>
        </authorList>
    </citation>
    <scope>NUCLEOTIDE SEQUENCE [LARGE SCALE GENOMIC DNA]</scope>
    <source>
        <strain evidence="7">cv. Daliak</strain>
    </source>
</reference>
<keyword evidence="3" id="KW-0418">Kinase</keyword>
<evidence type="ECO:0000313" key="7">
    <source>
        <dbReference type="Proteomes" id="UP000242715"/>
    </source>
</evidence>
<evidence type="ECO:0000256" key="1">
    <source>
        <dbReference type="ARBA" id="ARBA00022679"/>
    </source>
</evidence>
<protein>
    <recommendedName>
        <fullName evidence="5">Protein kinase domain-containing protein</fullName>
    </recommendedName>
</protein>
<dbReference type="SMART" id="SM00220">
    <property type="entry name" value="S_TKc"/>
    <property type="match status" value="1"/>
</dbReference>
<evidence type="ECO:0000256" key="4">
    <source>
        <dbReference type="ARBA" id="ARBA00022840"/>
    </source>
</evidence>
<dbReference type="InterPro" id="IPR000719">
    <property type="entry name" value="Prot_kinase_dom"/>
</dbReference>
<evidence type="ECO:0000256" key="3">
    <source>
        <dbReference type="ARBA" id="ARBA00022777"/>
    </source>
</evidence>
<accession>A0A2Z6MQH0</accession>
<proteinExistence type="predicted"/>
<dbReference type="SUPFAM" id="SSF56112">
    <property type="entry name" value="Protein kinase-like (PK-like)"/>
    <property type="match status" value="1"/>
</dbReference>
<dbReference type="Gene3D" id="1.10.510.10">
    <property type="entry name" value="Transferase(Phosphotransferase) domain 1"/>
    <property type="match status" value="1"/>
</dbReference>
<keyword evidence="1" id="KW-0808">Transferase</keyword>
<dbReference type="Pfam" id="PF00069">
    <property type="entry name" value="Pkinase"/>
    <property type="match status" value="1"/>
</dbReference>
<dbReference type="PANTHER" id="PTHR43671:SF66">
    <property type="entry name" value="SERINE_THREONINE-PROTEIN KINASE NEK2"/>
    <property type="match status" value="1"/>
</dbReference>
<dbReference type="Proteomes" id="UP000242715">
    <property type="component" value="Unassembled WGS sequence"/>
</dbReference>
<keyword evidence="2" id="KW-0547">Nucleotide-binding</keyword>
<dbReference type="OrthoDB" id="248923at2759"/>
<dbReference type="PANTHER" id="PTHR43671">
    <property type="entry name" value="SERINE/THREONINE-PROTEIN KINASE NEK"/>
    <property type="match status" value="1"/>
</dbReference>
<dbReference type="AlphaFoldDB" id="A0A2Z6MQH0"/>
<keyword evidence="7" id="KW-1185">Reference proteome</keyword>
<feature type="non-terminal residue" evidence="6">
    <location>
        <position position="1"/>
    </location>
</feature>